<organism evidence="1 2">
    <name type="scientific">Fusarium torulosum</name>
    <dbReference type="NCBI Taxonomy" id="33205"/>
    <lineage>
        <taxon>Eukaryota</taxon>
        <taxon>Fungi</taxon>
        <taxon>Dikarya</taxon>
        <taxon>Ascomycota</taxon>
        <taxon>Pezizomycotina</taxon>
        <taxon>Sordariomycetes</taxon>
        <taxon>Hypocreomycetidae</taxon>
        <taxon>Hypocreales</taxon>
        <taxon>Nectriaceae</taxon>
        <taxon>Fusarium</taxon>
    </lineage>
</organism>
<keyword evidence="2" id="KW-1185">Reference proteome</keyword>
<sequence>MADPLLRAVATNVNLEAWWYPVWLNQLEVYTEGYANAGLSIAPQASLVYQFLGNPTYVAPDFMVIESQAGGSRELKLVMENKRDPTDNALADAMADAVFYKDRAVNQTNSPVQMGFDRIVLVATAGRFWRWREYTRPGVGSAWTSTNGWSAPLDTGTSFSPTIQL</sequence>
<dbReference type="AlphaFoldDB" id="A0AAE8SCF9"/>
<dbReference type="Proteomes" id="UP001187734">
    <property type="component" value="Unassembled WGS sequence"/>
</dbReference>
<evidence type="ECO:0000313" key="2">
    <source>
        <dbReference type="Proteomes" id="UP001187734"/>
    </source>
</evidence>
<comment type="caution">
    <text evidence="1">The sequence shown here is derived from an EMBL/GenBank/DDBJ whole genome shotgun (WGS) entry which is preliminary data.</text>
</comment>
<name>A0AAE8SCF9_9HYPO</name>
<dbReference type="EMBL" id="ONZP01000013">
    <property type="protein sequence ID" value="SPJ70606.1"/>
    <property type="molecule type" value="Genomic_DNA"/>
</dbReference>
<gene>
    <name evidence="1" type="ORF">FTOL_00334</name>
</gene>
<protein>
    <submittedName>
        <fullName evidence="1">Uncharacterized protein</fullName>
    </submittedName>
</protein>
<reference evidence="1" key="1">
    <citation type="submission" date="2018-03" db="EMBL/GenBank/DDBJ databases">
        <authorList>
            <person name="Guldener U."/>
        </authorList>
    </citation>
    <scope>NUCLEOTIDE SEQUENCE</scope>
</reference>
<proteinExistence type="predicted"/>
<evidence type="ECO:0000313" key="1">
    <source>
        <dbReference type="EMBL" id="SPJ70606.1"/>
    </source>
</evidence>
<accession>A0AAE8SCF9</accession>